<evidence type="ECO:0000313" key="5">
    <source>
        <dbReference type="Proteomes" id="UP001286313"/>
    </source>
</evidence>
<dbReference type="Proteomes" id="UP001286313">
    <property type="component" value="Unassembled WGS sequence"/>
</dbReference>
<keyword evidence="1 2" id="KW-0193">Cuticle</keyword>
<dbReference type="PANTHER" id="PTHR10380">
    <property type="entry name" value="CUTICLE PROTEIN"/>
    <property type="match status" value="1"/>
</dbReference>
<feature type="chain" id="PRO_5042268382" evidence="3">
    <location>
        <begin position="16"/>
        <end position="165"/>
    </location>
</feature>
<reference evidence="4" key="1">
    <citation type="submission" date="2023-10" db="EMBL/GenBank/DDBJ databases">
        <title>Genome assemblies of two species of porcelain crab, Petrolisthes cinctipes and Petrolisthes manimaculis (Anomura: Porcellanidae).</title>
        <authorList>
            <person name="Angst P."/>
        </authorList>
    </citation>
    <scope>NUCLEOTIDE SEQUENCE</scope>
    <source>
        <strain evidence="4">PB745_01</strain>
        <tissue evidence="4">Gill</tissue>
    </source>
</reference>
<dbReference type="GO" id="GO:0062129">
    <property type="term" value="C:chitin-based extracellular matrix"/>
    <property type="evidence" value="ECO:0007669"/>
    <property type="project" value="TreeGrafter"/>
</dbReference>
<dbReference type="EMBL" id="JAWQEG010000760">
    <property type="protein sequence ID" value="KAK3885859.1"/>
    <property type="molecule type" value="Genomic_DNA"/>
</dbReference>
<dbReference type="Pfam" id="PF00379">
    <property type="entry name" value="Chitin_bind_4"/>
    <property type="match status" value="1"/>
</dbReference>
<dbReference type="PANTHER" id="PTHR10380:SF109">
    <property type="entry name" value="CUTICULAR PROTEIN 49AH"/>
    <property type="match status" value="1"/>
</dbReference>
<dbReference type="AlphaFoldDB" id="A0AAE1G5X5"/>
<comment type="caution">
    <text evidence="4">The sequence shown here is derived from an EMBL/GenBank/DDBJ whole genome shotgun (WGS) entry which is preliminary data.</text>
</comment>
<accession>A0AAE1G5X5</accession>
<dbReference type="PROSITE" id="PS51155">
    <property type="entry name" value="CHIT_BIND_RR_2"/>
    <property type="match status" value="1"/>
</dbReference>
<sequence>MKIVILALLVSVAAAAKLDQLQQQVAPQQQQVAPLQQQVAPLQQQVVQQQPQGRQDFRPVVAIIKDERVAPAGGTYVTDFETEDGVAHVESGQAGSAGQSNVQGSYSYISPEGEVVQVTYVADEFGFRAESPFVPTAHPLPAHALLQIAFAEEQRRLRNEVGQQL</sequence>
<name>A0AAE1G5X5_PETCI</name>
<keyword evidence="3" id="KW-0732">Signal</keyword>
<evidence type="ECO:0000256" key="1">
    <source>
        <dbReference type="ARBA" id="ARBA00022460"/>
    </source>
</evidence>
<protein>
    <submittedName>
        <fullName evidence="4">Uncharacterized protein</fullName>
    </submittedName>
</protein>
<feature type="signal peptide" evidence="3">
    <location>
        <begin position="1"/>
        <end position="15"/>
    </location>
</feature>
<dbReference type="InterPro" id="IPR031311">
    <property type="entry name" value="CHIT_BIND_RR_consensus"/>
</dbReference>
<evidence type="ECO:0000256" key="3">
    <source>
        <dbReference type="SAM" id="SignalP"/>
    </source>
</evidence>
<evidence type="ECO:0000313" key="4">
    <source>
        <dbReference type="EMBL" id="KAK3885859.1"/>
    </source>
</evidence>
<dbReference type="PRINTS" id="PR00947">
    <property type="entry name" value="CUTICLE"/>
</dbReference>
<gene>
    <name evidence="4" type="ORF">Pcinc_009958</name>
</gene>
<keyword evidence="5" id="KW-1185">Reference proteome</keyword>
<evidence type="ECO:0000256" key="2">
    <source>
        <dbReference type="PROSITE-ProRule" id="PRU00497"/>
    </source>
</evidence>
<dbReference type="GO" id="GO:0008010">
    <property type="term" value="F:structural constituent of chitin-based larval cuticle"/>
    <property type="evidence" value="ECO:0007669"/>
    <property type="project" value="TreeGrafter"/>
</dbReference>
<dbReference type="InterPro" id="IPR000618">
    <property type="entry name" value="Insect_cuticle"/>
</dbReference>
<dbReference type="InterPro" id="IPR050468">
    <property type="entry name" value="Cuticle_Struct_Prot"/>
</dbReference>
<dbReference type="PROSITE" id="PS00233">
    <property type="entry name" value="CHIT_BIND_RR_1"/>
    <property type="match status" value="1"/>
</dbReference>
<proteinExistence type="predicted"/>
<organism evidence="4 5">
    <name type="scientific">Petrolisthes cinctipes</name>
    <name type="common">Flat porcelain crab</name>
    <dbReference type="NCBI Taxonomy" id="88211"/>
    <lineage>
        <taxon>Eukaryota</taxon>
        <taxon>Metazoa</taxon>
        <taxon>Ecdysozoa</taxon>
        <taxon>Arthropoda</taxon>
        <taxon>Crustacea</taxon>
        <taxon>Multicrustacea</taxon>
        <taxon>Malacostraca</taxon>
        <taxon>Eumalacostraca</taxon>
        <taxon>Eucarida</taxon>
        <taxon>Decapoda</taxon>
        <taxon>Pleocyemata</taxon>
        <taxon>Anomura</taxon>
        <taxon>Galatheoidea</taxon>
        <taxon>Porcellanidae</taxon>
        <taxon>Petrolisthes</taxon>
    </lineage>
</organism>